<dbReference type="InterPro" id="IPR005467">
    <property type="entry name" value="His_kinase_dom"/>
</dbReference>
<dbReference type="PANTHER" id="PTHR43547:SF2">
    <property type="entry name" value="HYBRID SIGNAL TRANSDUCTION HISTIDINE KINASE C"/>
    <property type="match status" value="1"/>
</dbReference>
<dbReference type="EMBL" id="JAHHHV010000001">
    <property type="protein sequence ID" value="MBW4463843.1"/>
    <property type="molecule type" value="Genomic_DNA"/>
</dbReference>
<keyword evidence="5" id="KW-0902">Two-component regulatory system</keyword>
<dbReference type="InterPro" id="IPR004358">
    <property type="entry name" value="Sig_transdc_His_kin-like_C"/>
</dbReference>
<dbReference type="GO" id="GO:0000155">
    <property type="term" value="F:phosphorelay sensor kinase activity"/>
    <property type="evidence" value="ECO:0007669"/>
    <property type="project" value="InterPro"/>
</dbReference>
<proteinExistence type="predicted"/>
<sequence length="443" mass="48287">MPTSSEFVSISQAQVALLTQTLGAALSIVYLTEEWSVSSDKQLIPVVAHPEAALHWGEEQIVAFLTQLKANLRQRLLPASSPAGSAIVPSEALLPQQQVVLPLIYQERVMGLLITARAERAWTEAEQDQIDQVAQTLTMACILDRRSQWLSQDVQRQQLLDERKTDLYDDLLHQFRNPLTALRTFGKLLVKRISPSDANRSVVDSMIRESDRLQELLKQLDAAVDLDLADLVPALPSGEPELGIHSPETAAAPHRSESRLLLGSAIQLQPHCVTEVLQPLLDSASAIAQDRQLVLEASVPADLPPVLLDQRALREVVNNLIDNALKYTPAGGKVSVTVQRLATSRLDLPHQQAIIVADTGVGIPPEDLQHLFMRHYRGVQAQSEIPGTGLGLAIAQELMQQMQGEIQLFSPASSCGLLDSKVLPAQSGAQSGTAAVVWLNEAE</sequence>
<dbReference type="CDD" id="cd00075">
    <property type="entry name" value="HATPase"/>
    <property type="match status" value="1"/>
</dbReference>
<dbReference type="SMART" id="SM00388">
    <property type="entry name" value="HisKA"/>
    <property type="match status" value="1"/>
</dbReference>
<dbReference type="InterPro" id="IPR003594">
    <property type="entry name" value="HATPase_dom"/>
</dbReference>
<keyword evidence="3" id="KW-0597">Phosphoprotein</keyword>
<organism evidence="7 8">
    <name type="scientific">Pegethrix bostrychoides GSE-TBD4-15B</name>
    <dbReference type="NCBI Taxonomy" id="2839662"/>
    <lineage>
        <taxon>Bacteria</taxon>
        <taxon>Bacillati</taxon>
        <taxon>Cyanobacteriota</taxon>
        <taxon>Cyanophyceae</taxon>
        <taxon>Oculatellales</taxon>
        <taxon>Oculatellaceae</taxon>
        <taxon>Pegethrix</taxon>
    </lineage>
</organism>
<feature type="domain" description="Histidine kinase" evidence="6">
    <location>
        <begin position="170"/>
        <end position="427"/>
    </location>
</feature>
<dbReference type="AlphaFoldDB" id="A0A951U2Q7"/>
<dbReference type="PANTHER" id="PTHR43547">
    <property type="entry name" value="TWO-COMPONENT HISTIDINE KINASE"/>
    <property type="match status" value="1"/>
</dbReference>
<keyword evidence="4 7" id="KW-0808">Transferase</keyword>
<evidence type="ECO:0000256" key="3">
    <source>
        <dbReference type="ARBA" id="ARBA00022553"/>
    </source>
</evidence>
<dbReference type="Gene3D" id="3.30.565.10">
    <property type="entry name" value="Histidine kinase-like ATPase, C-terminal domain"/>
    <property type="match status" value="1"/>
</dbReference>
<dbReference type="SUPFAM" id="SSF55874">
    <property type="entry name" value="ATPase domain of HSP90 chaperone/DNA topoisomerase II/histidine kinase"/>
    <property type="match status" value="1"/>
</dbReference>
<keyword evidence="4 7" id="KW-0418">Kinase</keyword>
<name>A0A951U2Q7_9CYAN</name>
<evidence type="ECO:0000256" key="4">
    <source>
        <dbReference type="ARBA" id="ARBA00022777"/>
    </source>
</evidence>
<gene>
    <name evidence="7" type="ORF">KME07_00175</name>
</gene>
<dbReference type="Proteomes" id="UP000707356">
    <property type="component" value="Unassembled WGS sequence"/>
</dbReference>
<dbReference type="Pfam" id="PF00512">
    <property type="entry name" value="HisKA"/>
    <property type="match status" value="1"/>
</dbReference>
<evidence type="ECO:0000313" key="7">
    <source>
        <dbReference type="EMBL" id="MBW4463843.1"/>
    </source>
</evidence>
<dbReference type="InterPro" id="IPR036890">
    <property type="entry name" value="HATPase_C_sf"/>
</dbReference>
<evidence type="ECO:0000256" key="1">
    <source>
        <dbReference type="ARBA" id="ARBA00000085"/>
    </source>
</evidence>
<accession>A0A951U2Q7</accession>
<comment type="catalytic activity">
    <reaction evidence="1">
        <text>ATP + protein L-histidine = ADP + protein N-phospho-L-histidine.</text>
        <dbReference type="EC" id="2.7.13.3"/>
    </reaction>
</comment>
<dbReference type="EC" id="2.7.13.3" evidence="2"/>
<reference evidence="7" key="2">
    <citation type="journal article" date="2022" name="Microbiol. Resour. Announc.">
        <title>Metagenome Sequencing to Explore Phylogenomics of Terrestrial Cyanobacteria.</title>
        <authorList>
            <person name="Ward R.D."/>
            <person name="Stajich J.E."/>
            <person name="Johansen J.R."/>
            <person name="Huntemann M."/>
            <person name="Clum A."/>
            <person name="Foster B."/>
            <person name="Foster B."/>
            <person name="Roux S."/>
            <person name="Palaniappan K."/>
            <person name="Varghese N."/>
            <person name="Mukherjee S."/>
            <person name="Reddy T.B.K."/>
            <person name="Daum C."/>
            <person name="Copeland A."/>
            <person name="Chen I.A."/>
            <person name="Ivanova N.N."/>
            <person name="Kyrpides N.C."/>
            <person name="Shapiro N."/>
            <person name="Eloe-Fadrosh E.A."/>
            <person name="Pietrasiak N."/>
        </authorList>
    </citation>
    <scope>NUCLEOTIDE SEQUENCE</scope>
    <source>
        <strain evidence="7">GSE-TBD4-15B</strain>
    </source>
</reference>
<dbReference type="SUPFAM" id="SSF47384">
    <property type="entry name" value="Homodimeric domain of signal transducing histidine kinase"/>
    <property type="match status" value="1"/>
</dbReference>
<protein>
    <recommendedName>
        <fullName evidence="2">histidine kinase</fullName>
        <ecNumber evidence="2">2.7.13.3</ecNumber>
    </recommendedName>
</protein>
<dbReference type="PRINTS" id="PR00344">
    <property type="entry name" value="BCTRLSENSOR"/>
</dbReference>
<dbReference type="Gene3D" id="1.10.287.130">
    <property type="match status" value="1"/>
</dbReference>
<evidence type="ECO:0000256" key="5">
    <source>
        <dbReference type="ARBA" id="ARBA00023012"/>
    </source>
</evidence>
<evidence type="ECO:0000259" key="6">
    <source>
        <dbReference type="PROSITE" id="PS50109"/>
    </source>
</evidence>
<dbReference type="SMART" id="SM00387">
    <property type="entry name" value="HATPase_c"/>
    <property type="match status" value="1"/>
</dbReference>
<evidence type="ECO:0000256" key="2">
    <source>
        <dbReference type="ARBA" id="ARBA00012438"/>
    </source>
</evidence>
<reference evidence="7" key="1">
    <citation type="submission" date="2021-05" db="EMBL/GenBank/DDBJ databases">
        <authorList>
            <person name="Pietrasiak N."/>
            <person name="Ward R."/>
            <person name="Stajich J.E."/>
            <person name="Kurbessoian T."/>
        </authorList>
    </citation>
    <scope>NUCLEOTIDE SEQUENCE</scope>
    <source>
        <strain evidence="7">GSE-TBD4-15B</strain>
    </source>
</reference>
<dbReference type="PROSITE" id="PS50109">
    <property type="entry name" value="HIS_KIN"/>
    <property type="match status" value="1"/>
</dbReference>
<evidence type="ECO:0000313" key="8">
    <source>
        <dbReference type="Proteomes" id="UP000707356"/>
    </source>
</evidence>
<dbReference type="CDD" id="cd00082">
    <property type="entry name" value="HisKA"/>
    <property type="match status" value="1"/>
</dbReference>
<dbReference type="Pfam" id="PF02518">
    <property type="entry name" value="HATPase_c"/>
    <property type="match status" value="1"/>
</dbReference>
<dbReference type="InterPro" id="IPR036097">
    <property type="entry name" value="HisK_dim/P_sf"/>
</dbReference>
<comment type="caution">
    <text evidence="7">The sequence shown here is derived from an EMBL/GenBank/DDBJ whole genome shotgun (WGS) entry which is preliminary data.</text>
</comment>
<dbReference type="InterPro" id="IPR003661">
    <property type="entry name" value="HisK_dim/P_dom"/>
</dbReference>